<dbReference type="SUPFAM" id="SSF48403">
    <property type="entry name" value="Ankyrin repeat"/>
    <property type="match status" value="2"/>
</dbReference>
<evidence type="ECO:0000313" key="6">
    <source>
        <dbReference type="Proteomes" id="UP000719412"/>
    </source>
</evidence>
<dbReference type="Pfam" id="PF12796">
    <property type="entry name" value="Ank_2"/>
    <property type="match status" value="1"/>
</dbReference>
<dbReference type="Gene3D" id="3.40.50.300">
    <property type="entry name" value="P-loop containing nucleotide triphosphate hydrolases"/>
    <property type="match status" value="1"/>
</dbReference>
<sequence>MEQHCDNKEKLKVDEQIELQKKCTEQMKPQDSPCSSTNYEYNEEAPDLRRKSTTHEKKKGVSTFATTKKCFDSSSYLQFDTYKKRAGTTDLGKDYEKLMCALFALKFSTSAIVADFEMKTNSDDCGDFDDVALKVTFVNGQSQIFLLQLKHSENMKNVTDKMFAAENGDFSLQKYIRSISKFENIENVSFILYTNKSTSIESKSTIYIKNEDKTHNEVVVTELQDLDSEKILLWSKNENPKKENRKNNSLKPQTQEKGTNVFQFVLNQSSGSVESLDDYLKRFYFFAHQTNAKGAQSSFNAILREECGINDVTCSSSFLQFMETWWSGKFILTKYDVVAKLAELTLTPFIQTISDTKCNEKSKLLKEAIMKFDMTFVRDTNDEVVANIWDETVSDEEVSFTSLKYYGLCVEGIKDLSPKDSSKVLWHLNKVPLIVKAEECHQEQVKHAIRLLEKIKKKKVVLLTNATKEEFPEWKIFQDLSDTQNEGVYTDIVKHFAVSLQGRLPIFLHQLLNFNQENDRIIETTELIKMTQEVVQIGRSQEEVFKNYIPRSVSTISLDINKMSEFCKKTDSLLIICNVSQSWNQAIRQLNLHVMELDQYLELEEEEELSKVNVLLTSNKWAQVRFDEICEKTKKNVHLLQVFDDKSCTSVLSKRDRFSLETMKSEEARAHEMEIFTYLDHPLNVICSPPGMGKSTLVSSLSNNCPSSYWSVRVNLINHKRVVKKERDYDKILHHFVQEEEDPFVIKIRSMLLKSKRMYFFLDGLDEIDSDCFQVVLDAIKHIVSLGHRVWITSRENLEQIVSHELNIFPIKIEELTEEHQKAYIQERLQDLYQEDEVEHITNKIYANVDIVNSRHLLGVPLQLFMVTENFLNNKHLWKKPDQEIFVLTKMYKIFFQGKKKHQYQKLGVHEHEDQLGFDIDLYLEQYELLALKSCLDTTTFDRLKINLEKSQKLLEKLKTGDPVGIVSGVTDDNQAIFNHQTYAEYFACAWLKNNLDKVSLLEDDLFRKKYQNLKLIFDIMLAENNALHLAVIYRDSGLVSKHLDKSEVKDEGGRSPLHLLCTYGVEHPLLLQKKREDFFSKKIFYVENEIVGVSTQYREIFKMLSHGDTVLHTALKNVYMRDTICIKMLIDHGADINAVDSSGNTVCYLITVLILTVSIIPGRVLQAAVESFDGENYSCIKMLLDHGADINAPNNSEETVLYAALNTVNEGNYDGVNMLLDQGADINAVCDAGKTVLHAAFEDPHYFPEVEVIQLLLTPTREIRNKKTSLYYAVRRSGPDELDKILFDATVHDQLMSTDYVTFLYYAVYDGNCVGVKLFLELGLDLDKIDVNNAEYPLYFAVENEHLRCNLLLRMTKIIGDYKRHYEKFPT</sequence>
<feature type="compositionally biased region" description="Polar residues" evidence="4">
    <location>
        <begin position="27"/>
        <end position="40"/>
    </location>
</feature>
<dbReference type="EMBL" id="JABDTM020020759">
    <property type="protein sequence ID" value="KAH0816888.1"/>
    <property type="molecule type" value="Genomic_DNA"/>
</dbReference>
<dbReference type="Pfam" id="PF00023">
    <property type="entry name" value="Ank"/>
    <property type="match status" value="1"/>
</dbReference>
<keyword evidence="6" id="KW-1185">Reference proteome</keyword>
<evidence type="ECO:0008006" key="7">
    <source>
        <dbReference type="Google" id="ProtNLM"/>
    </source>
</evidence>
<dbReference type="SMART" id="SM00248">
    <property type="entry name" value="ANK"/>
    <property type="match status" value="6"/>
</dbReference>
<dbReference type="InterPro" id="IPR036770">
    <property type="entry name" value="Ankyrin_rpt-contain_sf"/>
</dbReference>
<protein>
    <recommendedName>
        <fullName evidence="7">NACHT domain-containing protein</fullName>
    </recommendedName>
</protein>
<proteinExistence type="predicted"/>
<dbReference type="PANTHER" id="PTHR24126">
    <property type="entry name" value="ANKYRIN REPEAT, PH AND SEC7 DOMAIN CONTAINING PROTEIN SECG-RELATED"/>
    <property type="match status" value="1"/>
</dbReference>
<accession>A0A8J6HNP4</accession>
<keyword evidence="1" id="KW-0677">Repeat</keyword>
<evidence type="ECO:0000256" key="3">
    <source>
        <dbReference type="PROSITE-ProRule" id="PRU00023"/>
    </source>
</evidence>
<dbReference type="InterPro" id="IPR002110">
    <property type="entry name" value="Ankyrin_rpt"/>
</dbReference>
<dbReference type="PANTHER" id="PTHR24126:SF14">
    <property type="entry name" value="ANK_REP_REGION DOMAIN-CONTAINING PROTEIN"/>
    <property type="match status" value="1"/>
</dbReference>
<dbReference type="Gene3D" id="1.25.40.20">
    <property type="entry name" value="Ankyrin repeat-containing domain"/>
    <property type="match status" value="2"/>
</dbReference>
<evidence type="ECO:0000313" key="5">
    <source>
        <dbReference type="EMBL" id="KAH0816888.1"/>
    </source>
</evidence>
<dbReference type="SUPFAM" id="SSF52540">
    <property type="entry name" value="P-loop containing nucleoside triphosphate hydrolases"/>
    <property type="match status" value="1"/>
</dbReference>
<comment type="caution">
    <text evidence="5">The sequence shown here is derived from an EMBL/GenBank/DDBJ whole genome shotgun (WGS) entry which is preliminary data.</text>
</comment>
<evidence type="ECO:0000256" key="1">
    <source>
        <dbReference type="ARBA" id="ARBA00022737"/>
    </source>
</evidence>
<dbReference type="PROSITE" id="PS50088">
    <property type="entry name" value="ANK_REPEAT"/>
    <property type="match status" value="1"/>
</dbReference>
<keyword evidence="2 3" id="KW-0040">ANK repeat</keyword>
<evidence type="ECO:0000256" key="4">
    <source>
        <dbReference type="SAM" id="MobiDB-lite"/>
    </source>
</evidence>
<reference evidence="5" key="1">
    <citation type="journal article" date="2020" name="J Insects Food Feed">
        <title>The yellow mealworm (Tenebrio molitor) genome: a resource for the emerging insects as food and feed industry.</title>
        <authorList>
            <person name="Eriksson T."/>
            <person name="Andere A."/>
            <person name="Kelstrup H."/>
            <person name="Emery V."/>
            <person name="Picard C."/>
        </authorList>
    </citation>
    <scope>NUCLEOTIDE SEQUENCE</scope>
    <source>
        <strain evidence="5">Stoneville</strain>
        <tissue evidence="5">Whole head</tissue>
    </source>
</reference>
<name>A0A8J6HNP4_TENMO</name>
<feature type="region of interest" description="Disordered" evidence="4">
    <location>
        <begin position="24"/>
        <end position="56"/>
    </location>
</feature>
<feature type="repeat" description="ANK" evidence="3">
    <location>
        <begin position="1107"/>
        <end position="1142"/>
    </location>
</feature>
<dbReference type="InterPro" id="IPR027417">
    <property type="entry name" value="P-loop_NTPase"/>
</dbReference>
<dbReference type="Proteomes" id="UP000719412">
    <property type="component" value="Unassembled WGS sequence"/>
</dbReference>
<gene>
    <name evidence="5" type="ORF">GEV33_005902</name>
</gene>
<organism evidence="5 6">
    <name type="scientific">Tenebrio molitor</name>
    <name type="common">Yellow mealworm beetle</name>
    <dbReference type="NCBI Taxonomy" id="7067"/>
    <lineage>
        <taxon>Eukaryota</taxon>
        <taxon>Metazoa</taxon>
        <taxon>Ecdysozoa</taxon>
        <taxon>Arthropoda</taxon>
        <taxon>Hexapoda</taxon>
        <taxon>Insecta</taxon>
        <taxon>Pterygota</taxon>
        <taxon>Neoptera</taxon>
        <taxon>Endopterygota</taxon>
        <taxon>Coleoptera</taxon>
        <taxon>Polyphaga</taxon>
        <taxon>Cucujiformia</taxon>
        <taxon>Tenebrionidae</taxon>
        <taxon>Tenebrio</taxon>
    </lineage>
</organism>
<dbReference type="PROSITE" id="PS50297">
    <property type="entry name" value="ANK_REP_REGION"/>
    <property type="match status" value="1"/>
</dbReference>
<feature type="compositionally biased region" description="Basic and acidic residues" evidence="4">
    <location>
        <begin position="46"/>
        <end position="55"/>
    </location>
</feature>
<evidence type="ECO:0000256" key="2">
    <source>
        <dbReference type="ARBA" id="ARBA00023043"/>
    </source>
</evidence>
<reference evidence="5" key="2">
    <citation type="submission" date="2021-08" db="EMBL/GenBank/DDBJ databases">
        <authorList>
            <person name="Eriksson T."/>
        </authorList>
    </citation>
    <scope>NUCLEOTIDE SEQUENCE</scope>
    <source>
        <strain evidence="5">Stoneville</strain>
        <tissue evidence="5">Whole head</tissue>
    </source>
</reference>